<evidence type="ECO:0000256" key="1">
    <source>
        <dbReference type="SAM" id="SignalP"/>
    </source>
</evidence>
<dbReference type="RefSeq" id="WP_377371407.1">
    <property type="nucleotide sequence ID" value="NZ_JAOTJD010000046.1"/>
</dbReference>
<comment type="caution">
    <text evidence="2">The sequence shown here is derived from an EMBL/GenBank/DDBJ whole genome shotgun (WGS) entry which is preliminary data.</text>
</comment>
<keyword evidence="1" id="KW-0732">Signal</keyword>
<dbReference type="Proteomes" id="UP001598130">
    <property type="component" value="Unassembled WGS sequence"/>
</dbReference>
<dbReference type="Gene3D" id="1.10.575.10">
    <property type="entry name" value="P1 Nuclease"/>
    <property type="match status" value="1"/>
</dbReference>
<proteinExistence type="predicted"/>
<protein>
    <submittedName>
        <fullName evidence="2">S1/P1 Nuclease</fullName>
    </submittedName>
</protein>
<keyword evidence="3" id="KW-1185">Reference proteome</keyword>
<name>A0ABW6CSR7_9CAUL</name>
<sequence length="335" mass="36350">MKRLALHLAAVLIAAAPAPALAWSNTGHRMIGQEAARALPPTLPAFLRSPAAIQAIGELSREPDRIKGSGKVHGSNLDPAHFVDYEEDGRILGGPRLDALPPTRAAYETALRAAGQDSWKAGYLPYAIIEKYQQLVTDMGYWRMGMAAEGREKNKARRAWLHSDRLRREQLMLVTIGYLAHYVGDGSQPLHVSGHYNGWGDYPNPNGYTTAKIHAPFEDVFATQYVTPTMVRANLLPPQTADGPIEARVSAYLLIAGRQVVPLYELEKAGGFSPANPKGVAFATERLAAGASELRDLITEAWAESLTVKLGWPAVSVADSVSGKVDPYDSLFSGR</sequence>
<dbReference type="EMBL" id="JAOTJD010000046">
    <property type="protein sequence ID" value="MFD3266115.1"/>
    <property type="molecule type" value="Genomic_DNA"/>
</dbReference>
<dbReference type="InterPro" id="IPR008947">
    <property type="entry name" value="PLipase_C/P1_nuclease_dom_sf"/>
</dbReference>
<gene>
    <name evidence="2" type="ORF">OCL97_19330</name>
</gene>
<dbReference type="SUPFAM" id="SSF48537">
    <property type="entry name" value="Phospholipase C/P1 nuclease"/>
    <property type="match status" value="1"/>
</dbReference>
<evidence type="ECO:0000313" key="2">
    <source>
        <dbReference type="EMBL" id="MFD3266115.1"/>
    </source>
</evidence>
<accession>A0ABW6CSR7</accession>
<feature type="chain" id="PRO_5045891176" evidence="1">
    <location>
        <begin position="23"/>
        <end position="335"/>
    </location>
</feature>
<feature type="signal peptide" evidence="1">
    <location>
        <begin position="1"/>
        <end position="22"/>
    </location>
</feature>
<reference evidence="2 3" key="1">
    <citation type="submission" date="2022-09" db="EMBL/GenBank/DDBJ databases">
        <title>New species of Phenylobacterium.</title>
        <authorList>
            <person name="Mieszkin S."/>
        </authorList>
    </citation>
    <scope>NUCLEOTIDE SEQUENCE [LARGE SCALE GENOMIC DNA]</scope>
    <source>
        <strain evidence="2 3">HK31-G</strain>
    </source>
</reference>
<organism evidence="2 3">
    <name type="scientific">Phenylobacterium ferrooxidans</name>
    <dbReference type="NCBI Taxonomy" id="2982689"/>
    <lineage>
        <taxon>Bacteria</taxon>
        <taxon>Pseudomonadati</taxon>
        <taxon>Pseudomonadota</taxon>
        <taxon>Alphaproteobacteria</taxon>
        <taxon>Caulobacterales</taxon>
        <taxon>Caulobacteraceae</taxon>
        <taxon>Phenylobacterium</taxon>
    </lineage>
</organism>
<evidence type="ECO:0000313" key="3">
    <source>
        <dbReference type="Proteomes" id="UP001598130"/>
    </source>
</evidence>